<keyword evidence="2" id="KW-1185">Reference proteome</keyword>
<protein>
    <submittedName>
        <fullName evidence="1">DUF3156 family protein</fullName>
    </submittedName>
</protein>
<accession>A0ABR8VMT9</accession>
<organism evidence="1 2">
    <name type="scientific">Bacillus norwichensis</name>
    <dbReference type="NCBI Taxonomy" id="2762217"/>
    <lineage>
        <taxon>Bacteria</taxon>
        <taxon>Bacillati</taxon>
        <taxon>Bacillota</taxon>
        <taxon>Bacilli</taxon>
        <taxon>Bacillales</taxon>
        <taxon>Bacillaceae</taxon>
        <taxon>Bacillus</taxon>
    </lineage>
</organism>
<dbReference type="EMBL" id="JACSPV010000018">
    <property type="protein sequence ID" value="MBD8005766.1"/>
    <property type="molecule type" value="Genomic_DNA"/>
</dbReference>
<evidence type="ECO:0000313" key="2">
    <source>
        <dbReference type="Proteomes" id="UP000648182"/>
    </source>
</evidence>
<sequence>MKVNIGANVSSRAEKIFSALVEDFKVKQPKTKVKSFHYEIRHSEDVWSFRYLLQKSWISKIYKLQVSYSFPINMDDEEIMWDHYKKQWKSKNKEITSLNSTLNDYTELKSLIRTVDFEQVNIVISDQRLTVNLIPFPGCFIWTMIPPMHYFVKLKGEEYAAMEKILAIVKASCKALEGQNGSTWQSLPSEEVVLPTT</sequence>
<dbReference type="Proteomes" id="UP000648182">
    <property type="component" value="Unassembled WGS sequence"/>
</dbReference>
<reference evidence="1 2" key="1">
    <citation type="submission" date="2020-08" db="EMBL/GenBank/DDBJ databases">
        <title>A Genomic Blueprint of the Chicken Gut Microbiome.</title>
        <authorList>
            <person name="Gilroy R."/>
            <person name="Ravi A."/>
            <person name="Getino M."/>
            <person name="Pursley I."/>
            <person name="Horton D.L."/>
            <person name="Alikhan N.-F."/>
            <person name="Baker D."/>
            <person name="Gharbi K."/>
            <person name="Hall N."/>
            <person name="Watson M."/>
            <person name="Adriaenssens E.M."/>
            <person name="Foster-Nyarko E."/>
            <person name="Jarju S."/>
            <person name="Secka A."/>
            <person name="Antonio M."/>
            <person name="Oren A."/>
            <person name="Chaudhuri R."/>
            <person name="La Ragione R.M."/>
            <person name="Hildebrand F."/>
            <person name="Pallen M.J."/>
        </authorList>
    </citation>
    <scope>NUCLEOTIDE SEQUENCE [LARGE SCALE GENOMIC DNA]</scope>
    <source>
        <strain evidence="1 2">Sa1BUA2</strain>
    </source>
</reference>
<comment type="caution">
    <text evidence="1">The sequence shown here is derived from an EMBL/GenBank/DDBJ whole genome shotgun (WGS) entry which is preliminary data.</text>
</comment>
<name>A0ABR8VMT9_9BACI</name>
<proteinExistence type="predicted"/>
<dbReference type="Pfam" id="PF11354">
    <property type="entry name" value="DUF3156"/>
    <property type="match status" value="1"/>
</dbReference>
<dbReference type="RefSeq" id="WP_191813012.1">
    <property type="nucleotide sequence ID" value="NZ_JACSPV010000018.1"/>
</dbReference>
<gene>
    <name evidence="1" type="ORF">H9631_11825</name>
</gene>
<evidence type="ECO:0000313" key="1">
    <source>
        <dbReference type="EMBL" id="MBD8005766.1"/>
    </source>
</evidence>
<dbReference type="InterPro" id="IPR021500">
    <property type="entry name" value="DUF3156"/>
</dbReference>